<dbReference type="InterPro" id="IPR045153">
    <property type="entry name" value="Est1/Ebs1-like"/>
</dbReference>
<feature type="domain" description="DNA/RNA-binding" evidence="3">
    <location>
        <begin position="189"/>
        <end position="471"/>
    </location>
</feature>
<name>A0A0F7TZT3_PENBI</name>
<dbReference type="GO" id="GO:0005634">
    <property type="term" value="C:nucleus"/>
    <property type="evidence" value="ECO:0007669"/>
    <property type="project" value="UniProtKB-SubCell"/>
</dbReference>
<dbReference type="PANTHER" id="PTHR15696">
    <property type="entry name" value="SMG-7 SUPPRESSOR WITH MORPHOLOGICAL EFFECT ON GENITALIA PROTEIN 7"/>
    <property type="match status" value="1"/>
</dbReference>
<dbReference type="STRING" id="104259.A0A0F7TZT3"/>
<keyword evidence="1" id="KW-0539">Nucleus</keyword>
<evidence type="ECO:0000259" key="3">
    <source>
        <dbReference type="Pfam" id="PF10373"/>
    </source>
</evidence>
<dbReference type="Gene3D" id="1.25.40.10">
    <property type="entry name" value="Tetratricopeptide repeat domain"/>
    <property type="match status" value="1"/>
</dbReference>
<evidence type="ECO:0000256" key="1">
    <source>
        <dbReference type="RuleBase" id="RU369098"/>
    </source>
</evidence>
<comment type="subcellular location">
    <subcellularLocation>
        <location evidence="1">Nucleus</location>
    </subcellularLocation>
</comment>
<feature type="domain" description="Telomerase activating protein Est1-like N-terminal" evidence="4">
    <location>
        <begin position="59"/>
        <end position="177"/>
    </location>
</feature>
<reference evidence="6" key="1">
    <citation type="journal article" date="2015" name="Genome Announc.">
        <title>Draft genome sequence of the fungus Penicillium brasilianum MG11.</title>
        <authorList>
            <person name="Horn F."/>
            <person name="Linde J."/>
            <person name="Mattern D.J."/>
            <person name="Walther G."/>
            <person name="Guthke R."/>
            <person name="Brakhage A.A."/>
            <person name="Valiante V."/>
        </authorList>
    </citation>
    <scope>NUCLEOTIDE SEQUENCE [LARGE SCALE GENOMIC DNA]</scope>
    <source>
        <strain evidence="6">MG11</strain>
    </source>
</reference>
<evidence type="ECO:0000313" key="5">
    <source>
        <dbReference type="EMBL" id="CEJ60512.1"/>
    </source>
</evidence>
<dbReference type="InterPro" id="IPR019458">
    <property type="entry name" value="Est1-like_N"/>
</dbReference>
<comment type="function">
    <text evidence="1">Plays a role in nonsense-mediated mRNA decay.</text>
</comment>
<dbReference type="InterPro" id="IPR011990">
    <property type="entry name" value="TPR-like_helical_dom_sf"/>
</dbReference>
<keyword evidence="1" id="KW-0866">Nonsense-mediated mRNA decay</keyword>
<sequence>MASSFQDAWQTALDAERELLRCLAEKEPTFAEISQLLSEFRTACQNAILSDFDTARGSDVEGRLWDAHLKLNNRFRKLLARYREETTKKRPVEKRKLEKHYLDFIKSSQRFYRGYIQHLSSHFGGIVELEKVARKFNFENLSATPPSAITPDLRLRILQSCHATLIRLGDLSRYRETELANNKRNWGPAIGYYDLASVIHPASGASHNQLAVIALADGNHFRATYHLYRALSAHLPHPSAKGNLEIEFKKVMNLWVKRELIRPEDQGIPGKALAPWFVYLHAQCYKGNDFPEHDELESEVMSQLAVDIRERSHEGTLQKFCLVNIAAEDFARTRSTEESVSNARMFFQRINVKTFFTLLQILLVELERFAGEDSSNSSKDSKNGPDKVTVVARRILPALRHYSSWLLTTSDFLISPKEEQDSPLTIQIQEFWKIYAGTLTLLASTFDIVHLPEIDYLLEEDEESLGFAPLDQAVTSRRYVGMGDKLKPRMNDPGVERSHPNIEMLYRIREFVIDGLDLVVRNKIPVALVDEEDKKTFIYQEDGLPSQFFSSPHGRQNTLTTPVIEREDIPPVCQDSASGTEARSMYGDSQSASVAASASMSANMHRIVEDVERLVESDTYENPPNVPDQFDFLNASGEMSTPSARMSAIYNAFPSNEKIAQPHPTPMAPPGLGPPVVNTAEALRASASQSYTPLHTLPSIPSIWNTSSPAPLRDGSSPRTPPGLGQPSSMKSLGINPNATGSPSQDQITNDLLRHNLMAQNQLSSSVDMSGSMPSWLPLSSSHPANNWGPDPRRLSYNVPSQPISSGFPTQSWGNDAFIASSLPSGDGAFSSGFNGHRKSATQLGAIGQTPPCGQGG</sequence>
<dbReference type="Pfam" id="PF10374">
    <property type="entry name" value="EST1"/>
    <property type="match status" value="1"/>
</dbReference>
<protein>
    <recommendedName>
        <fullName evidence="1">Nonsense-mediated mRNA decay factor</fullName>
    </recommendedName>
</protein>
<feature type="region of interest" description="Disordered" evidence="2">
    <location>
        <begin position="696"/>
        <end position="747"/>
    </location>
</feature>
<gene>
    <name evidence="5" type="ORF">PMG11_09083</name>
</gene>
<keyword evidence="6" id="KW-1185">Reference proteome</keyword>
<dbReference type="InterPro" id="IPR018834">
    <property type="entry name" value="DNA/RNA-bd_Est1-type"/>
</dbReference>
<dbReference type="EMBL" id="CDHK01000008">
    <property type="protein sequence ID" value="CEJ60512.1"/>
    <property type="molecule type" value="Genomic_DNA"/>
</dbReference>
<accession>A0A0F7TZT3</accession>
<dbReference type="Proteomes" id="UP000042958">
    <property type="component" value="Unassembled WGS sequence"/>
</dbReference>
<evidence type="ECO:0000256" key="2">
    <source>
        <dbReference type="SAM" id="MobiDB-lite"/>
    </source>
</evidence>
<evidence type="ECO:0000259" key="4">
    <source>
        <dbReference type="Pfam" id="PF10374"/>
    </source>
</evidence>
<organism evidence="5 6">
    <name type="scientific">Penicillium brasilianum</name>
    <dbReference type="NCBI Taxonomy" id="104259"/>
    <lineage>
        <taxon>Eukaryota</taxon>
        <taxon>Fungi</taxon>
        <taxon>Dikarya</taxon>
        <taxon>Ascomycota</taxon>
        <taxon>Pezizomycotina</taxon>
        <taxon>Eurotiomycetes</taxon>
        <taxon>Eurotiomycetidae</taxon>
        <taxon>Eurotiales</taxon>
        <taxon>Aspergillaceae</taxon>
        <taxon>Penicillium</taxon>
    </lineage>
</organism>
<dbReference type="GO" id="GO:0000184">
    <property type="term" value="P:nuclear-transcribed mRNA catabolic process, nonsense-mediated decay"/>
    <property type="evidence" value="ECO:0007669"/>
    <property type="project" value="UniProtKB-KW"/>
</dbReference>
<dbReference type="OrthoDB" id="69928at2759"/>
<evidence type="ECO:0000313" key="6">
    <source>
        <dbReference type="Proteomes" id="UP000042958"/>
    </source>
</evidence>
<proteinExistence type="predicted"/>
<dbReference type="SUPFAM" id="SSF48452">
    <property type="entry name" value="TPR-like"/>
    <property type="match status" value="1"/>
</dbReference>
<dbReference type="Pfam" id="PF10373">
    <property type="entry name" value="EST1_DNA_bind"/>
    <property type="match status" value="1"/>
</dbReference>
<feature type="compositionally biased region" description="Polar residues" evidence="2">
    <location>
        <begin position="726"/>
        <end position="747"/>
    </location>
</feature>
<dbReference type="AlphaFoldDB" id="A0A0F7TZT3"/>
<dbReference type="PANTHER" id="PTHR15696:SF36">
    <property type="entry name" value="NONSENSE-MEDIATED MRNA DECAY FACTOR"/>
    <property type="match status" value="1"/>
</dbReference>